<keyword evidence="11" id="KW-1185">Reference proteome</keyword>
<dbReference type="InterPro" id="IPR025857">
    <property type="entry name" value="MacB_PCD"/>
</dbReference>
<feature type="domain" description="ABC3 transporter permease C-terminal" evidence="8">
    <location>
        <begin position="294"/>
        <end position="406"/>
    </location>
</feature>
<dbReference type="PANTHER" id="PTHR30572:SF4">
    <property type="entry name" value="ABC TRANSPORTER PERMEASE YTRF"/>
    <property type="match status" value="1"/>
</dbReference>
<evidence type="ECO:0000256" key="1">
    <source>
        <dbReference type="ARBA" id="ARBA00004651"/>
    </source>
</evidence>
<dbReference type="Proteomes" id="UP000075606">
    <property type="component" value="Unassembled WGS sequence"/>
</dbReference>
<proteinExistence type="inferred from homology"/>
<dbReference type="OrthoDB" id="5933722at2"/>
<keyword evidence="5 7" id="KW-0472">Membrane</keyword>
<gene>
    <name evidence="10" type="ORF">AWW68_11100</name>
</gene>
<comment type="subcellular location">
    <subcellularLocation>
        <location evidence="1">Cell membrane</location>
        <topology evidence="1">Multi-pass membrane protein</topology>
    </subcellularLocation>
</comment>
<keyword evidence="4 7" id="KW-1133">Transmembrane helix</keyword>
<evidence type="ECO:0000256" key="5">
    <source>
        <dbReference type="ARBA" id="ARBA00023136"/>
    </source>
</evidence>
<evidence type="ECO:0000259" key="8">
    <source>
        <dbReference type="Pfam" id="PF02687"/>
    </source>
</evidence>
<feature type="transmembrane region" description="Helical" evidence="7">
    <location>
        <begin position="291"/>
        <end position="312"/>
    </location>
</feature>
<reference evidence="10 11" key="1">
    <citation type="submission" date="2016-01" db="EMBL/GenBank/DDBJ databases">
        <title>Genome sequencing of Roseivirga spongicola UST030701-084.</title>
        <authorList>
            <person name="Selvaratnam C."/>
            <person name="Thevarajoo S."/>
            <person name="Goh K.M."/>
            <person name="Ee R."/>
            <person name="Chan K.-G."/>
            <person name="Chong C.S."/>
        </authorList>
    </citation>
    <scope>NUCLEOTIDE SEQUENCE [LARGE SCALE GENOMIC DNA]</scope>
    <source>
        <strain evidence="10 11">UST030701-084</strain>
    </source>
</reference>
<dbReference type="GO" id="GO:0005886">
    <property type="term" value="C:plasma membrane"/>
    <property type="evidence" value="ECO:0007669"/>
    <property type="project" value="UniProtKB-SubCell"/>
</dbReference>
<feature type="transmembrane region" description="Helical" evidence="7">
    <location>
        <begin position="340"/>
        <end position="362"/>
    </location>
</feature>
<organism evidence="10 11">
    <name type="scientific">Roseivirga spongicola</name>
    <dbReference type="NCBI Taxonomy" id="333140"/>
    <lineage>
        <taxon>Bacteria</taxon>
        <taxon>Pseudomonadati</taxon>
        <taxon>Bacteroidota</taxon>
        <taxon>Cytophagia</taxon>
        <taxon>Cytophagales</taxon>
        <taxon>Roseivirgaceae</taxon>
        <taxon>Roseivirga</taxon>
    </lineage>
</organism>
<dbReference type="Pfam" id="PF02687">
    <property type="entry name" value="FtsX"/>
    <property type="match status" value="2"/>
</dbReference>
<evidence type="ECO:0000313" key="10">
    <source>
        <dbReference type="EMBL" id="KYG75336.1"/>
    </source>
</evidence>
<evidence type="ECO:0000256" key="2">
    <source>
        <dbReference type="ARBA" id="ARBA00022475"/>
    </source>
</evidence>
<feature type="transmembrane region" description="Helical" evidence="7">
    <location>
        <begin position="762"/>
        <end position="782"/>
    </location>
</feature>
<dbReference type="AlphaFoldDB" id="A0A150X9H2"/>
<comment type="caution">
    <text evidence="10">The sequence shown here is derived from an EMBL/GenBank/DDBJ whole genome shotgun (WGS) entry which is preliminary data.</text>
</comment>
<keyword evidence="2" id="KW-1003">Cell membrane</keyword>
<dbReference type="Pfam" id="PF12704">
    <property type="entry name" value="MacB_PCD"/>
    <property type="match status" value="1"/>
</dbReference>
<feature type="transmembrane region" description="Helical" evidence="7">
    <location>
        <begin position="382"/>
        <end position="402"/>
    </location>
</feature>
<feature type="domain" description="ABC3 transporter permease C-terminal" evidence="8">
    <location>
        <begin position="678"/>
        <end position="789"/>
    </location>
</feature>
<evidence type="ECO:0000259" key="9">
    <source>
        <dbReference type="Pfam" id="PF12704"/>
    </source>
</evidence>
<sequence length="796" mass="88386">MLFKIIFRGLWKDKYSSLLFFLLLIVGLSGFGVILTVINHERDYDTSLADHDKIYRATTYFKRGNQEVKWAITNGHLPIILEEKLPEVEVATKFQTIQASQVFNVNGVKFDIPQRQGFYTDADFLDVLSYPLAQGDASVALAEPNSIILSEEYAQRFFGRKDVLGETIIIEYPGEVGENKTLKITGVTEKIPSNSFIQFNLLISGSSNPGWENMSSMRAGFPVHVFFKTNNVYDAAFLTEKLNETANPIYAADFGGSFNLEFPVQQLNDIHYNADNLFEPGQPGNELFTKVLIAVGLVVLLISSVNFSILYISKSFSRAKEFGVRKTLGSSNKGIMKRMLLESLSISVISALVALVLAEVILKSPFIVGVYASDLSLLNNPITIFILVLSGILLGVISGIYVSTKAILFKTTDILKGKFSTGKTPFLGGRNALVVLQFVLTAVMAVGSLMFLKQLSYVENKDLGYEKASTISITRPSNMSWNDFNTFAEKLDTEPLVVSTGKVLYEFLGTYNAGGLTIIHEGDTLSARGQSNYIDDRLIETMNMTIVEGRNFDRSIPTDSAALIINEAARDQLGLDEVVGKKTLGQNGRPIVGVVKNFHWQSFMNEIEPLIMIYQPTWPRILMVRMAEGNEKEAVSRIRAQWDQIADGTPFEPVYLESSFGQLVERETKLSKVILAYTIMSILLACIGLIGIVRHTNQQRMKEIGIRKVYGASINSVILLVTSYFGKLVSIAVAVAIPIAIWGVDLWLDSFAYRTQQSPIQYLIAVFSLVGITFLVVVFQTLKTAKTNPVKVLKDE</sequence>
<dbReference type="STRING" id="333140.AWW68_11100"/>
<feature type="transmembrane region" description="Helical" evidence="7">
    <location>
        <begin position="674"/>
        <end position="693"/>
    </location>
</feature>
<dbReference type="InterPro" id="IPR050250">
    <property type="entry name" value="Macrolide_Exporter_MacB"/>
</dbReference>
<name>A0A150X9H2_9BACT</name>
<accession>A0A150X9H2</accession>
<evidence type="ECO:0000256" key="3">
    <source>
        <dbReference type="ARBA" id="ARBA00022692"/>
    </source>
</evidence>
<protein>
    <recommendedName>
        <fullName evidence="12">ABC3 transporter permease protein domain-containing protein</fullName>
    </recommendedName>
</protein>
<evidence type="ECO:0000256" key="6">
    <source>
        <dbReference type="ARBA" id="ARBA00038076"/>
    </source>
</evidence>
<evidence type="ECO:0008006" key="12">
    <source>
        <dbReference type="Google" id="ProtNLM"/>
    </source>
</evidence>
<dbReference type="RefSeq" id="WP_068221363.1">
    <property type="nucleotide sequence ID" value="NZ_LRPC01000023.1"/>
</dbReference>
<evidence type="ECO:0000256" key="4">
    <source>
        <dbReference type="ARBA" id="ARBA00022989"/>
    </source>
</evidence>
<feature type="transmembrane region" description="Helical" evidence="7">
    <location>
        <begin position="432"/>
        <end position="452"/>
    </location>
</feature>
<dbReference type="InterPro" id="IPR003838">
    <property type="entry name" value="ABC3_permease_C"/>
</dbReference>
<dbReference type="GO" id="GO:0022857">
    <property type="term" value="F:transmembrane transporter activity"/>
    <property type="evidence" value="ECO:0007669"/>
    <property type="project" value="TreeGrafter"/>
</dbReference>
<feature type="domain" description="MacB-like periplasmic core" evidence="9">
    <location>
        <begin position="17"/>
        <end position="211"/>
    </location>
</feature>
<comment type="similarity">
    <text evidence="6">Belongs to the ABC-4 integral membrane protein family.</text>
</comment>
<feature type="transmembrane region" description="Helical" evidence="7">
    <location>
        <begin position="714"/>
        <end position="742"/>
    </location>
</feature>
<dbReference type="PANTHER" id="PTHR30572">
    <property type="entry name" value="MEMBRANE COMPONENT OF TRANSPORTER-RELATED"/>
    <property type="match status" value="1"/>
</dbReference>
<dbReference type="EMBL" id="LRPC01000023">
    <property type="protein sequence ID" value="KYG75336.1"/>
    <property type="molecule type" value="Genomic_DNA"/>
</dbReference>
<evidence type="ECO:0000313" key="11">
    <source>
        <dbReference type="Proteomes" id="UP000075606"/>
    </source>
</evidence>
<keyword evidence="3 7" id="KW-0812">Transmembrane</keyword>
<evidence type="ECO:0000256" key="7">
    <source>
        <dbReference type="SAM" id="Phobius"/>
    </source>
</evidence>